<keyword evidence="1" id="KW-1133">Transmembrane helix</keyword>
<keyword evidence="3" id="KW-1185">Reference proteome</keyword>
<evidence type="ECO:0000256" key="1">
    <source>
        <dbReference type="SAM" id="Phobius"/>
    </source>
</evidence>
<dbReference type="Proteomes" id="UP000467700">
    <property type="component" value="Unassembled WGS sequence"/>
</dbReference>
<evidence type="ECO:0000313" key="2">
    <source>
        <dbReference type="EMBL" id="CAA7260674.1"/>
    </source>
</evidence>
<gene>
    <name evidence="2" type="ORF">AAE3_LOCUS2890</name>
</gene>
<dbReference type="AlphaFoldDB" id="A0A8S0W389"/>
<name>A0A8S0W389_CYCAE</name>
<evidence type="ECO:0000313" key="3">
    <source>
        <dbReference type="Proteomes" id="UP000467700"/>
    </source>
</evidence>
<dbReference type="OrthoDB" id="2535938at2759"/>
<protein>
    <submittedName>
        <fullName evidence="2">Uncharacterized protein</fullName>
    </submittedName>
</protein>
<reference evidence="2 3" key="1">
    <citation type="submission" date="2020-01" db="EMBL/GenBank/DDBJ databases">
        <authorList>
            <person name="Gupta K D."/>
        </authorList>
    </citation>
    <scope>NUCLEOTIDE SEQUENCE [LARGE SCALE GENOMIC DNA]</scope>
</reference>
<dbReference type="EMBL" id="CACVBS010000030">
    <property type="protein sequence ID" value="CAA7260674.1"/>
    <property type="molecule type" value="Genomic_DNA"/>
</dbReference>
<comment type="caution">
    <text evidence="2">The sequence shown here is derived from an EMBL/GenBank/DDBJ whole genome shotgun (WGS) entry which is preliminary data.</text>
</comment>
<feature type="transmembrane region" description="Helical" evidence="1">
    <location>
        <begin position="222"/>
        <end position="242"/>
    </location>
</feature>
<keyword evidence="1" id="KW-0472">Membrane</keyword>
<feature type="transmembrane region" description="Helical" evidence="1">
    <location>
        <begin position="262"/>
        <end position="282"/>
    </location>
</feature>
<proteinExistence type="predicted"/>
<keyword evidence="1" id="KW-0812">Transmembrane</keyword>
<accession>A0A8S0W389</accession>
<sequence length="476" mass="52660">MPNVSLTAAQLSYLIHAVNASLGQEPIEPADAILELPSILLAAMSISSQATLSYSETPVSNGPAIFSARPSRNIKGFDEDDNNSTLFSSCSQLPAPTISPSLLLFENNEIFAAPHEDFPDSADDQHARQLNEAQMEEDPFGLSLLCTAYMAAGLDFESLLTVAGQGAPFQLKLPQVDELPENIGQGPSLGKKQVTVDQIIQQNDLNMSQTSFKHWLKLGHTYVRLAGAGTIYFLILIATVGLKKSFNDMHVTTMDKLTNMILNPMLDSPIGCLIIFVLIPAIQKLQLCWLIGSSSMFNRELLQELKLSSYKDSMFYSQDVGKWACCLQSAPPSENLFSLTDLAYLVMYKPFQPEERPPSPCTDIEEDEEDDDVLKHPQINELRHSLNFSVKDDLKDLYIINTLFDPDLAANHKFHGSRKDCMASYDFTEEQRCQAGNRPWVTGLEDLVAQLTSLLSDGHKADIDSFISFDPALLGE</sequence>
<organism evidence="2 3">
    <name type="scientific">Cyclocybe aegerita</name>
    <name type="common">Black poplar mushroom</name>
    <name type="synonym">Agrocybe aegerita</name>
    <dbReference type="NCBI Taxonomy" id="1973307"/>
    <lineage>
        <taxon>Eukaryota</taxon>
        <taxon>Fungi</taxon>
        <taxon>Dikarya</taxon>
        <taxon>Basidiomycota</taxon>
        <taxon>Agaricomycotina</taxon>
        <taxon>Agaricomycetes</taxon>
        <taxon>Agaricomycetidae</taxon>
        <taxon>Agaricales</taxon>
        <taxon>Agaricineae</taxon>
        <taxon>Bolbitiaceae</taxon>
        <taxon>Cyclocybe</taxon>
    </lineage>
</organism>